<evidence type="ECO:0000256" key="5">
    <source>
        <dbReference type="ARBA" id="ARBA00022984"/>
    </source>
</evidence>
<dbReference type="InterPro" id="IPR050979">
    <property type="entry name" value="LD-transpeptidase"/>
</dbReference>
<comment type="pathway">
    <text evidence="1 7">Cell wall biogenesis; peptidoglycan biosynthesis.</text>
</comment>
<keyword evidence="6 7" id="KW-0961">Cell wall biogenesis/degradation</keyword>
<dbReference type="InterPro" id="IPR038063">
    <property type="entry name" value="Transpep_catalytic_dom"/>
</dbReference>
<name>A0ABP8G4N3_9BACT</name>
<organism evidence="10 11">
    <name type="scientific">Flaviaesturariibacter amylovorans</name>
    <dbReference type="NCBI Taxonomy" id="1084520"/>
    <lineage>
        <taxon>Bacteria</taxon>
        <taxon>Pseudomonadati</taxon>
        <taxon>Bacteroidota</taxon>
        <taxon>Chitinophagia</taxon>
        <taxon>Chitinophagales</taxon>
        <taxon>Chitinophagaceae</taxon>
        <taxon>Flaviaestuariibacter</taxon>
    </lineage>
</organism>
<evidence type="ECO:0000256" key="4">
    <source>
        <dbReference type="ARBA" id="ARBA00022960"/>
    </source>
</evidence>
<keyword evidence="11" id="KW-1185">Reference proteome</keyword>
<keyword evidence="5 7" id="KW-0573">Peptidoglycan synthesis</keyword>
<reference evidence="11" key="1">
    <citation type="journal article" date="2019" name="Int. J. Syst. Evol. Microbiol.">
        <title>The Global Catalogue of Microorganisms (GCM) 10K type strain sequencing project: providing services to taxonomists for standard genome sequencing and annotation.</title>
        <authorList>
            <consortium name="The Broad Institute Genomics Platform"/>
            <consortium name="The Broad Institute Genome Sequencing Center for Infectious Disease"/>
            <person name="Wu L."/>
            <person name="Ma J."/>
        </authorList>
    </citation>
    <scope>NUCLEOTIDE SEQUENCE [LARGE SCALE GENOMIC DNA]</scope>
    <source>
        <strain evidence="11">JCM 17919</strain>
    </source>
</reference>
<evidence type="ECO:0000256" key="2">
    <source>
        <dbReference type="ARBA" id="ARBA00005992"/>
    </source>
</evidence>
<dbReference type="SUPFAM" id="SSF141523">
    <property type="entry name" value="L,D-transpeptidase catalytic domain-like"/>
    <property type="match status" value="1"/>
</dbReference>
<feature type="signal peptide" evidence="8">
    <location>
        <begin position="1"/>
        <end position="26"/>
    </location>
</feature>
<proteinExistence type="inferred from homology"/>
<protein>
    <submittedName>
        <fullName evidence="10">L,D-transpeptidase family protein</fullName>
    </submittedName>
</protein>
<dbReference type="PROSITE" id="PS52029">
    <property type="entry name" value="LD_TPASE"/>
    <property type="match status" value="1"/>
</dbReference>
<evidence type="ECO:0000256" key="1">
    <source>
        <dbReference type="ARBA" id="ARBA00004752"/>
    </source>
</evidence>
<evidence type="ECO:0000256" key="3">
    <source>
        <dbReference type="ARBA" id="ARBA00022679"/>
    </source>
</evidence>
<feature type="active site" description="Nucleophile" evidence="7">
    <location>
        <position position="167"/>
    </location>
</feature>
<evidence type="ECO:0000259" key="9">
    <source>
        <dbReference type="PROSITE" id="PS52029"/>
    </source>
</evidence>
<evidence type="ECO:0000256" key="6">
    <source>
        <dbReference type="ARBA" id="ARBA00023316"/>
    </source>
</evidence>
<dbReference type="EMBL" id="BAABGY010000001">
    <property type="protein sequence ID" value="GAA4317271.1"/>
    <property type="molecule type" value="Genomic_DNA"/>
</dbReference>
<dbReference type="CDD" id="cd16913">
    <property type="entry name" value="YkuD_like"/>
    <property type="match status" value="1"/>
</dbReference>
<dbReference type="PANTHER" id="PTHR30582">
    <property type="entry name" value="L,D-TRANSPEPTIDASE"/>
    <property type="match status" value="1"/>
</dbReference>
<dbReference type="Proteomes" id="UP001501725">
    <property type="component" value="Unassembled WGS sequence"/>
</dbReference>
<comment type="caution">
    <text evidence="10">The sequence shown here is derived from an EMBL/GenBank/DDBJ whole genome shotgun (WGS) entry which is preliminary data.</text>
</comment>
<dbReference type="InterPro" id="IPR005490">
    <property type="entry name" value="LD_TPept_cat_dom"/>
</dbReference>
<evidence type="ECO:0000313" key="10">
    <source>
        <dbReference type="EMBL" id="GAA4317271.1"/>
    </source>
</evidence>
<sequence length="192" mass="21593">MKSILFRSGLIAAAFFLLPAHRIANADGHVAHAPTFKTPKGFSLPSQPVRIMIDKSGYELQVYDAQGWYATYPVVFGNNSLADKCMEGDRCTPEGDFRIINKRVHNKWSRFLGIDYPTAQSIARFKELKRRGKVPANATPGAGVGIHGTWPNDEYMIDRYSNWTNGCIAMKNEDVQELYHYAVVGTPVQIRR</sequence>
<dbReference type="Gene3D" id="2.40.440.10">
    <property type="entry name" value="L,D-transpeptidase catalytic domain-like"/>
    <property type="match status" value="1"/>
</dbReference>
<gene>
    <name evidence="10" type="ORF">GCM10023184_00850</name>
</gene>
<feature type="chain" id="PRO_5047202004" evidence="8">
    <location>
        <begin position="27"/>
        <end position="192"/>
    </location>
</feature>
<dbReference type="RefSeq" id="WP_345252602.1">
    <property type="nucleotide sequence ID" value="NZ_BAABGY010000001.1"/>
</dbReference>
<evidence type="ECO:0000256" key="8">
    <source>
        <dbReference type="SAM" id="SignalP"/>
    </source>
</evidence>
<keyword evidence="3" id="KW-0808">Transferase</keyword>
<keyword evidence="8" id="KW-0732">Signal</keyword>
<evidence type="ECO:0000256" key="7">
    <source>
        <dbReference type="PROSITE-ProRule" id="PRU01373"/>
    </source>
</evidence>
<dbReference type="Pfam" id="PF03734">
    <property type="entry name" value="YkuD"/>
    <property type="match status" value="1"/>
</dbReference>
<accession>A0ABP8G4N3</accession>
<feature type="domain" description="L,D-TPase catalytic" evidence="9">
    <location>
        <begin position="49"/>
        <end position="191"/>
    </location>
</feature>
<evidence type="ECO:0000313" key="11">
    <source>
        <dbReference type="Proteomes" id="UP001501725"/>
    </source>
</evidence>
<keyword evidence="4 7" id="KW-0133">Cell shape</keyword>
<comment type="similarity">
    <text evidence="2">Belongs to the YkuD family.</text>
</comment>
<feature type="active site" description="Proton donor/acceptor" evidence="7">
    <location>
        <position position="147"/>
    </location>
</feature>